<dbReference type="Proteomes" id="UP000199622">
    <property type="component" value="Unassembled WGS sequence"/>
</dbReference>
<dbReference type="InterPro" id="IPR003959">
    <property type="entry name" value="ATPase_AAA_core"/>
</dbReference>
<evidence type="ECO:0000259" key="1">
    <source>
        <dbReference type="Pfam" id="PF13304"/>
    </source>
</evidence>
<dbReference type="EMBL" id="FNSO01000004">
    <property type="protein sequence ID" value="SED58578.1"/>
    <property type="molecule type" value="Genomic_DNA"/>
</dbReference>
<proteinExistence type="predicted"/>
<dbReference type="RefSeq" id="WP_091317747.1">
    <property type="nucleotide sequence ID" value="NZ_FNSO01000004.1"/>
</dbReference>
<organism evidence="2 3">
    <name type="scientific">Amycolatopsis tolypomycina</name>
    <dbReference type="NCBI Taxonomy" id="208445"/>
    <lineage>
        <taxon>Bacteria</taxon>
        <taxon>Bacillati</taxon>
        <taxon>Actinomycetota</taxon>
        <taxon>Actinomycetes</taxon>
        <taxon>Pseudonocardiales</taxon>
        <taxon>Pseudonocardiaceae</taxon>
        <taxon>Amycolatopsis</taxon>
    </lineage>
</organism>
<evidence type="ECO:0000313" key="3">
    <source>
        <dbReference type="Proteomes" id="UP000199622"/>
    </source>
</evidence>
<dbReference type="GO" id="GO:0016887">
    <property type="term" value="F:ATP hydrolysis activity"/>
    <property type="evidence" value="ECO:0007669"/>
    <property type="project" value="InterPro"/>
</dbReference>
<feature type="domain" description="ATPase AAA-type core" evidence="1">
    <location>
        <begin position="286"/>
        <end position="355"/>
    </location>
</feature>
<accession>A0A1H5BWA4</accession>
<gene>
    <name evidence="2" type="ORF">SAMN04489727_8473</name>
</gene>
<keyword evidence="3" id="KW-1185">Reference proteome</keyword>
<dbReference type="STRING" id="208445.SAMN04489727_8473"/>
<name>A0A1H5BWA4_9PSEU</name>
<dbReference type="Gene3D" id="3.40.50.300">
    <property type="entry name" value="P-loop containing nucleotide triphosphate hydrolases"/>
    <property type="match status" value="1"/>
</dbReference>
<dbReference type="GO" id="GO:0005524">
    <property type="term" value="F:ATP binding"/>
    <property type="evidence" value="ECO:0007669"/>
    <property type="project" value="InterPro"/>
</dbReference>
<dbReference type="Pfam" id="PF13304">
    <property type="entry name" value="AAA_21"/>
    <property type="match status" value="2"/>
</dbReference>
<dbReference type="AlphaFoldDB" id="A0A1H5BWA4"/>
<dbReference type="PANTHER" id="PTHR40396">
    <property type="entry name" value="ATPASE-LIKE PROTEIN"/>
    <property type="match status" value="1"/>
</dbReference>
<sequence length="437" mass="48666">MLLRFRVANHRSIRDECELSFVSASAGDSVARATALRDHGQEISVLPIIGIFGANASGKTNLLRALFDMRDAVRTSFAEWATQPRIPRQPFKLAPASTDETTLYEVDLMLGANPVRYTYGFELSDERVEAEWLHAYPEGRRVVWFDREADRPDAEGGEFLFPRSGHDSSHGFLGKRDVLVSVTRPNALFLSTGATLNDPQLAALHRWFVDNLWMVTPGQDVKARSEWTQRMLSDPKRGKDYRKWLIELLSIADLGITGIDVDRETGEVALRHRSSDNSDLALDFVGEESLGTHSWFAFLGPMLAVLDAGTVLLVDELDSSLHPTLAAEVVRLFQNPKSNPRGAQLLFTTHDATLLGSAVLDRPLAREQIWITSKKTSGETELYPLVAVGPGDDEDLERGYLRGRYGGSPRVSVGEIARALIWIETERDREREAKAPA</sequence>
<dbReference type="OrthoDB" id="9809324at2"/>
<evidence type="ECO:0000313" key="2">
    <source>
        <dbReference type="EMBL" id="SED58578.1"/>
    </source>
</evidence>
<dbReference type="PANTHER" id="PTHR40396:SF1">
    <property type="entry name" value="ATPASE AAA-TYPE CORE DOMAIN-CONTAINING PROTEIN"/>
    <property type="match status" value="1"/>
</dbReference>
<protein>
    <recommendedName>
        <fullName evidence="1">ATPase AAA-type core domain-containing protein</fullName>
    </recommendedName>
</protein>
<feature type="domain" description="ATPase AAA-type core" evidence="1">
    <location>
        <begin position="48"/>
        <end position="154"/>
    </location>
</feature>
<dbReference type="SUPFAM" id="SSF52540">
    <property type="entry name" value="P-loop containing nucleoside triphosphate hydrolases"/>
    <property type="match status" value="1"/>
</dbReference>
<reference evidence="3" key="1">
    <citation type="submission" date="2016-10" db="EMBL/GenBank/DDBJ databases">
        <authorList>
            <person name="Varghese N."/>
            <person name="Submissions S."/>
        </authorList>
    </citation>
    <scope>NUCLEOTIDE SEQUENCE [LARGE SCALE GENOMIC DNA]</scope>
    <source>
        <strain evidence="3">DSM 44544</strain>
    </source>
</reference>
<dbReference type="InterPro" id="IPR027417">
    <property type="entry name" value="P-loop_NTPase"/>
</dbReference>